<evidence type="ECO:0000313" key="3">
    <source>
        <dbReference type="Proteomes" id="UP000790347"/>
    </source>
</evidence>
<reference evidence="2" key="1">
    <citation type="submission" date="2013-05" db="EMBL/GenBank/DDBJ databases">
        <authorList>
            <person name="Yim A.K.Y."/>
            <person name="Chan T.F."/>
            <person name="Ji K.M."/>
            <person name="Liu X.Y."/>
            <person name="Zhou J.W."/>
            <person name="Li R.Q."/>
            <person name="Yang K.Y."/>
            <person name="Li J."/>
            <person name="Li M."/>
            <person name="Law P.T.W."/>
            <person name="Wu Y.L."/>
            <person name="Cai Z.L."/>
            <person name="Qin H."/>
            <person name="Bao Y."/>
            <person name="Leung R.K.K."/>
            <person name="Ng P.K.S."/>
            <person name="Zou J."/>
            <person name="Zhong X.J."/>
            <person name="Ran P.X."/>
            <person name="Zhong N.S."/>
            <person name="Liu Z.G."/>
            <person name="Tsui S.K.W."/>
        </authorList>
    </citation>
    <scope>NUCLEOTIDE SEQUENCE</scope>
    <source>
        <strain evidence="2">Derf</strain>
        <tissue evidence="2">Whole organism</tissue>
    </source>
</reference>
<reference evidence="2" key="2">
    <citation type="journal article" date="2022" name="Res Sq">
        <title>Comparative Genomics Reveals Insights into the Divergent Evolution of Astigmatic Mites and Household Pest Adaptations.</title>
        <authorList>
            <person name="Xiong Q."/>
            <person name="Wan A.T.-Y."/>
            <person name="Liu X.-Y."/>
            <person name="Fung C.S.-H."/>
            <person name="Xiao X."/>
            <person name="Malainual N."/>
            <person name="Hou J."/>
            <person name="Wang L."/>
            <person name="Wang M."/>
            <person name="Yang K."/>
            <person name="Cui Y."/>
            <person name="Leung E."/>
            <person name="Nong W."/>
            <person name="Shin S.-K."/>
            <person name="Au S."/>
            <person name="Jeong K.Y."/>
            <person name="Chew F.T."/>
            <person name="Hui J."/>
            <person name="Leung T.F."/>
            <person name="Tungtrongchitr A."/>
            <person name="Zhong N."/>
            <person name="Liu Z."/>
            <person name="Tsui S."/>
        </authorList>
    </citation>
    <scope>NUCLEOTIDE SEQUENCE</scope>
    <source>
        <strain evidence="2">Derf</strain>
        <tissue evidence="2">Whole organism</tissue>
    </source>
</reference>
<accession>A0A922IAI2</accession>
<evidence type="ECO:0000256" key="1">
    <source>
        <dbReference type="SAM" id="Phobius"/>
    </source>
</evidence>
<sequence>MIKNITEVTINRHVHKERQTNKFTRVKNLNHETNKSSGTLDKKKQSKAQLLLLLASLCDYYMVIIIMERFHPFIELLQLLV</sequence>
<dbReference type="AlphaFoldDB" id="A0A922IAI2"/>
<keyword evidence="1" id="KW-1133">Transmembrane helix</keyword>
<organism evidence="2 3">
    <name type="scientific">Dermatophagoides farinae</name>
    <name type="common">American house dust mite</name>
    <dbReference type="NCBI Taxonomy" id="6954"/>
    <lineage>
        <taxon>Eukaryota</taxon>
        <taxon>Metazoa</taxon>
        <taxon>Ecdysozoa</taxon>
        <taxon>Arthropoda</taxon>
        <taxon>Chelicerata</taxon>
        <taxon>Arachnida</taxon>
        <taxon>Acari</taxon>
        <taxon>Acariformes</taxon>
        <taxon>Sarcoptiformes</taxon>
        <taxon>Astigmata</taxon>
        <taxon>Psoroptidia</taxon>
        <taxon>Analgoidea</taxon>
        <taxon>Pyroglyphidae</taxon>
        <taxon>Dermatophagoidinae</taxon>
        <taxon>Dermatophagoides</taxon>
    </lineage>
</organism>
<dbReference type="Proteomes" id="UP000790347">
    <property type="component" value="Unassembled WGS sequence"/>
</dbReference>
<gene>
    <name evidence="2" type="ORF">DERF_001264</name>
</gene>
<proteinExistence type="predicted"/>
<comment type="caution">
    <text evidence="2">The sequence shown here is derived from an EMBL/GenBank/DDBJ whole genome shotgun (WGS) entry which is preliminary data.</text>
</comment>
<dbReference type="EMBL" id="ASGP02000001">
    <property type="protein sequence ID" value="KAH9527233.1"/>
    <property type="molecule type" value="Genomic_DNA"/>
</dbReference>
<keyword evidence="3" id="KW-1185">Reference proteome</keyword>
<feature type="transmembrane region" description="Helical" evidence="1">
    <location>
        <begin position="50"/>
        <end position="67"/>
    </location>
</feature>
<keyword evidence="1" id="KW-0472">Membrane</keyword>
<keyword evidence="1" id="KW-0812">Transmembrane</keyword>
<name>A0A922IAI2_DERFA</name>
<protein>
    <submittedName>
        <fullName evidence="2">Uncharacterized protein</fullName>
    </submittedName>
</protein>
<evidence type="ECO:0000313" key="2">
    <source>
        <dbReference type="EMBL" id="KAH9527233.1"/>
    </source>
</evidence>